<dbReference type="PATRIC" id="fig|751945.3.peg.2191"/>
<evidence type="ECO:0000313" key="1">
    <source>
        <dbReference type="EMBL" id="AFV77244.1"/>
    </source>
</evidence>
<proteinExistence type="predicted"/>
<reference evidence="1 2" key="1">
    <citation type="journal article" date="2013" name="Genome Announc.">
        <title>Whole Genome Sequencing of Thermus oshimai JL-2 and Thermus thermophilus JL-18, Incomplete Denitrifiers from the United States Great Basin.</title>
        <authorList>
            <person name="Murugapiran S.K."/>
            <person name="Huntemann M."/>
            <person name="Wei C.L."/>
            <person name="Han J."/>
            <person name="Detter J.C."/>
            <person name="Han C.S."/>
            <person name="Erkkila T.H."/>
            <person name="Teshima H."/>
            <person name="Chen A."/>
            <person name="Kyrpides N."/>
            <person name="Mavrommatis K."/>
            <person name="Markowitz V."/>
            <person name="Szeto E."/>
            <person name="Ivanova N."/>
            <person name="Pagani I."/>
            <person name="Lam J."/>
            <person name="McDonald A.I."/>
            <person name="Dodsworth J.A."/>
            <person name="Pati A."/>
            <person name="Goodwin L."/>
            <person name="Peters L."/>
            <person name="Pitluck S."/>
            <person name="Woyke T."/>
            <person name="Hedlund B.P."/>
        </authorList>
    </citation>
    <scope>NUCLEOTIDE SEQUENCE</scope>
    <source>
        <strain evidence="1 2">JL-2</strain>
        <plasmid evidence="1">pTHEOS01</plasmid>
    </source>
</reference>
<geneLocation type="plasmid" evidence="1 2">
    <name>pTHEOS01</name>
</geneLocation>
<keyword evidence="2" id="KW-1185">Reference proteome</keyword>
<organism evidence="1 2">
    <name type="scientific">Thermus oshimai JL-2</name>
    <dbReference type="NCBI Taxonomy" id="751945"/>
    <lineage>
        <taxon>Bacteria</taxon>
        <taxon>Thermotogati</taxon>
        <taxon>Deinococcota</taxon>
        <taxon>Deinococci</taxon>
        <taxon>Thermales</taxon>
        <taxon>Thermaceae</taxon>
        <taxon>Thermus</taxon>
    </lineage>
</organism>
<protein>
    <submittedName>
        <fullName evidence="1">Uncharacterized protein</fullName>
    </submittedName>
</protein>
<accession>K7R876</accession>
<dbReference type="EMBL" id="CP003250">
    <property type="protein sequence ID" value="AFV77244.1"/>
    <property type="molecule type" value="Genomic_DNA"/>
</dbReference>
<sequence>MQTIRVLGFGVLVLVLGMVMLALGQGPNPEKAKRLGLPEGTVQVSACVPGMGEHWAKPPDLPFGPIYGVMGERLVFVEIMVAQSDFAAGKSWRDLLKPLKGYAIDHVDVEFEPQGHEGYPVPHYDIHAYFVPHAEHLGYCP</sequence>
<name>K7R876_THEOS</name>
<dbReference type="AlphaFoldDB" id="K7R876"/>
<gene>
    <name evidence="1" type="ORF">Theos_2253</name>
</gene>
<dbReference type="KEGG" id="tos:Theos_2253"/>
<dbReference type="HOGENOM" id="CLU_152015_0_0_0"/>
<dbReference type="Gene3D" id="3.30.200.270">
    <property type="match status" value="1"/>
</dbReference>
<dbReference type="Proteomes" id="UP000000211">
    <property type="component" value="Plasmid pTHEOS01"/>
</dbReference>
<evidence type="ECO:0000313" key="2">
    <source>
        <dbReference type="Proteomes" id="UP000000211"/>
    </source>
</evidence>
<keyword evidence="1" id="KW-0614">Plasmid</keyword>